<dbReference type="Proteomes" id="UP001172386">
    <property type="component" value="Unassembled WGS sequence"/>
</dbReference>
<accession>A0ACC2ZYP1</accession>
<keyword evidence="2" id="KW-1185">Reference proteome</keyword>
<reference evidence="1" key="1">
    <citation type="submission" date="2022-10" db="EMBL/GenBank/DDBJ databases">
        <title>Culturing micro-colonial fungi from biological soil crusts in the Mojave desert and describing Neophaeococcomyces mojavensis, and introducing the new genera and species Taxawa tesnikishii.</title>
        <authorList>
            <person name="Kurbessoian T."/>
            <person name="Stajich J.E."/>
        </authorList>
    </citation>
    <scope>NUCLEOTIDE SEQUENCE</scope>
    <source>
        <strain evidence="1">JES_112</strain>
    </source>
</reference>
<gene>
    <name evidence="1" type="ORF">H2198_007951</name>
</gene>
<protein>
    <submittedName>
        <fullName evidence="1">Uncharacterized protein</fullName>
    </submittedName>
</protein>
<dbReference type="EMBL" id="JAPDRQ010000181">
    <property type="protein sequence ID" value="KAJ9652821.1"/>
    <property type="molecule type" value="Genomic_DNA"/>
</dbReference>
<comment type="caution">
    <text evidence="1">The sequence shown here is derived from an EMBL/GenBank/DDBJ whole genome shotgun (WGS) entry which is preliminary data.</text>
</comment>
<sequence length="763" mass="85119">MSYLPRSGYDSRLNYATTSEFELPFLPPAASSRYTKAADAKENLHSDRTYTAYDLRYENADSSSSSTKLQDWLGNRHAWKYVRLTLKLDDSEGATLPARGWRVAVIAAAVVTGLVLLINTAFAVVAMIKFPVGDGVGTIYEGNCGLVKRWDTAVHLGINVLGTVLLAASSFTMQCVSSPTRKEVNRAHANRTWNSTIFSTSSTNYFTYLVVDEAFLTDASYQSPNTSYGDCLTFYTFPSTSMISRMLNGYQAGHYTNLTASDCLNAYTVDLLTDRRNLIVVSTPTSNMNMSRCGYLERKWNGSSVFAIEPDVEPGIDWITNSMTVLERDWSINYSRQQLDVNGTWFIGSGYQTVPSYYPVRYCLSETNGVSNCQLQFVSYILYVVVVCNLVKVICMSFFAYDLWNLNEPVLATVGDATASFLDQPDETTAGWCLLDLQNLAAWTTKETERKRITIYERAPRTRLYHATSKTRWWWTMILCTLCLILGFVLFSLSFQLGSGDVAEDMKVKFGAVNGGMVLGLEGESGRGLIIDILVANSFQLALSTTYFLYNSLYTAQWGALEWASLIRGKRKALRVTLPRGQQRSTYYLQLPYRYGIPLTLLLVLMHFLISQSIFLARLQYYYSFGGISGDSFSDVGFSPSATITTCSIGFAMIMAQILHALRPLDNRIPIHGNSSAVISAMCHARTKNDDSKKLRRDSSAASEQEVTETTISTKPITWGVTEQPDENVGPWARSSDEIDAAAGHCSFSADMVELPQKGRRYR</sequence>
<name>A0ACC2ZYP1_9EURO</name>
<evidence type="ECO:0000313" key="2">
    <source>
        <dbReference type="Proteomes" id="UP001172386"/>
    </source>
</evidence>
<organism evidence="1 2">
    <name type="scientific">Neophaeococcomyces mojaviensis</name>
    <dbReference type="NCBI Taxonomy" id="3383035"/>
    <lineage>
        <taxon>Eukaryota</taxon>
        <taxon>Fungi</taxon>
        <taxon>Dikarya</taxon>
        <taxon>Ascomycota</taxon>
        <taxon>Pezizomycotina</taxon>
        <taxon>Eurotiomycetes</taxon>
        <taxon>Chaetothyriomycetidae</taxon>
        <taxon>Chaetothyriales</taxon>
        <taxon>Chaetothyriales incertae sedis</taxon>
        <taxon>Neophaeococcomyces</taxon>
    </lineage>
</organism>
<evidence type="ECO:0000313" key="1">
    <source>
        <dbReference type="EMBL" id="KAJ9652821.1"/>
    </source>
</evidence>
<proteinExistence type="predicted"/>